<dbReference type="EMBL" id="WITK01000005">
    <property type="protein sequence ID" value="MQW91730.1"/>
    <property type="molecule type" value="Genomic_DNA"/>
</dbReference>
<organism evidence="1 4">
    <name type="scientific">Acinetobacter wanghuae</name>
    <dbReference type="NCBI Taxonomy" id="2662362"/>
    <lineage>
        <taxon>Bacteria</taxon>
        <taxon>Pseudomonadati</taxon>
        <taxon>Pseudomonadota</taxon>
        <taxon>Gammaproteobacteria</taxon>
        <taxon>Moraxellales</taxon>
        <taxon>Moraxellaceae</taxon>
        <taxon>Acinetobacter</taxon>
    </lineage>
</organism>
<keyword evidence="3" id="KW-1185">Reference proteome</keyword>
<gene>
    <name evidence="2" type="ORF">GFH30_09175</name>
    <name evidence="1" type="ORF">GHJ48_04875</name>
</gene>
<dbReference type="EMBL" id="CP045650">
    <property type="protein sequence ID" value="QGA11551.1"/>
    <property type="molecule type" value="Genomic_DNA"/>
</dbReference>
<dbReference type="AlphaFoldDB" id="A0A5Q0P639"/>
<evidence type="ECO:0000313" key="1">
    <source>
        <dbReference type="EMBL" id="MQW91730.1"/>
    </source>
</evidence>
<name>A0A5Q0P639_9GAMM</name>
<protein>
    <submittedName>
        <fullName evidence="1">Uncharacterized protein</fullName>
    </submittedName>
</protein>
<evidence type="ECO:0000313" key="2">
    <source>
        <dbReference type="EMBL" id="QGA11551.1"/>
    </source>
</evidence>
<evidence type="ECO:0000313" key="3">
    <source>
        <dbReference type="Proteomes" id="UP000327478"/>
    </source>
</evidence>
<accession>A0A5Q0P639</accession>
<reference evidence="3 4" key="1">
    <citation type="submission" date="2019-10" db="EMBL/GenBank/DDBJ databases">
        <authorList>
            <person name="Dong K."/>
        </authorList>
    </citation>
    <scope>NUCLEOTIDE SEQUENCE [LARGE SCALE GENOMIC DNA]</scope>
    <source>
        <strain evidence="3">dk386</strain>
        <strain evidence="2">Dk386</strain>
        <strain evidence="1">Dk771</strain>
        <strain evidence="4">dk771</strain>
    </source>
</reference>
<evidence type="ECO:0000313" key="4">
    <source>
        <dbReference type="Proteomes" id="UP000480556"/>
    </source>
</evidence>
<dbReference type="Proteomes" id="UP000480556">
    <property type="component" value="Unassembled WGS sequence"/>
</dbReference>
<proteinExistence type="predicted"/>
<dbReference type="Proteomes" id="UP000327478">
    <property type="component" value="Chromosome"/>
</dbReference>
<dbReference type="RefSeq" id="WP_153371983.1">
    <property type="nucleotide sequence ID" value="NZ_CP045650.1"/>
</dbReference>
<sequence length="142" mass="16392">MPQLLQHIDAIAREKNRDVLFVHFENYKQHAQDPDAIRQNFMGWLEQHNIGFKACFGIEQNETLETYSGDLYIDVPFDISNPDFQVLSEYLEDEQGNMKIDGILFFTLSLELALEIEADRQAGLDPQIHDGFDDDDWDGVPS</sequence>